<evidence type="ECO:0000313" key="1">
    <source>
        <dbReference type="Proteomes" id="UP001652740"/>
    </source>
</evidence>
<dbReference type="AlphaFoldDB" id="A0A6J3CC94"/>
<dbReference type="PANTHER" id="PTHR11941:SF45">
    <property type="entry name" value="ENOYL-COA DELTA ISOMERASE 1, MITOCHONDRIAL"/>
    <property type="match status" value="1"/>
</dbReference>
<dbReference type="GO" id="GO:0005739">
    <property type="term" value="C:mitochondrion"/>
    <property type="evidence" value="ECO:0007669"/>
    <property type="project" value="TreeGrafter"/>
</dbReference>
<keyword evidence="1" id="KW-1185">Reference proteome</keyword>
<dbReference type="CDD" id="cd06558">
    <property type="entry name" value="crotonase-like"/>
    <property type="match status" value="1"/>
</dbReference>
<dbReference type="Gene3D" id="6.10.250.170">
    <property type="match status" value="1"/>
</dbReference>
<name>A0A6J3CC94_GALME</name>
<evidence type="ECO:0000313" key="2">
    <source>
        <dbReference type="RefSeq" id="XP_026762668.2"/>
    </source>
</evidence>
<dbReference type="RefSeq" id="XP_026762668.2">
    <property type="nucleotide sequence ID" value="XM_026906867.3"/>
</dbReference>
<dbReference type="Gene3D" id="3.90.226.10">
    <property type="entry name" value="2-enoyl-CoA Hydratase, Chain A, domain 1"/>
    <property type="match status" value="1"/>
</dbReference>
<dbReference type="InterPro" id="IPR029045">
    <property type="entry name" value="ClpP/crotonase-like_dom_sf"/>
</dbReference>
<evidence type="ECO:0000313" key="4">
    <source>
        <dbReference type="RefSeq" id="XP_031768714.2"/>
    </source>
</evidence>
<proteinExistence type="predicted"/>
<accession>A0A6J3CC94</accession>
<dbReference type="PANTHER" id="PTHR11941">
    <property type="entry name" value="ENOYL-COA HYDRATASE-RELATED"/>
    <property type="match status" value="1"/>
</dbReference>
<sequence length="286" mass="31914">MSLFRQISRVYRSKPCMRSMSVNSSSLTDLAVDEDGIAVLTLQRPPVNSLNVELLQAIINAFDDAAAKGCKGMILTSSLPTVFSAGLDINELYKPEMKRLTLFWKTFHDMALKFLTSDFPTATAINGHTPAGGYAVAMLSEYRVTTKGQFTIGFNDTALGIVPSAWITDLMLHTLSPRRGELALMASTMFSPSDALKEGLVDDIAEDKAGAIEKCKGFINQFNNIPKWTHSPCLQKIRRIPLESLYKYLNENPNEVLDQVTKKETQNALGEYVEKLKRRKLERTKK</sequence>
<organism evidence="1 4">
    <name type="scientific">Galleria mellonella</name>
    <name type="common">Greater wax moth</name>
    <dbReference type="NCBI Taxonomy" id="7137"/>
    <lineage>
        <taxon>Eukaryota</taxon>
        <taxon>Metazoa</taxon>
        <taxon>Ecdysozoa</taxon>
        <taxon>Arthropoda</taxon>
        <taxon>Hexapoda</taxon>
        <taxon>Insecta</taxon>
        <taxon>Pterygota</taxon>
        <taxon>Neoptera</taxon>
        <taxon>Endopterygota</taxon>
        <taxon>Lepidoptera</taxon>
        <taxon>Glossata</taxon>
        <taxon>Ditrysia</taxon>
        <taxon>Pyraloidea</taxon>
        <taxon>Pyralidae</taxon>
        <taxon>Galleriinae</taxon>
        <taxon>Galleria</taxon>
    </lineage>
</organism>
<dbReference type="GeneID" id="113521345"/>
<dbReference type="Pfam" id="PF00378">
    <property type="entry name" value="ECH_1"/>
    <property type="match status" value="1"/>
</dbReference>
<dbReference type="RefSeq" id="XP_031768714.2">
    <property type="nucleotide sequence ID" value="XM_031912854.2"/>
</dbReference>
<reference evidence="2 3" key="1">
    <citation type="submission" date="2025-05" db="UniProtKB">
        <authorList>
            <consortium name="RefSeq"/>
        </authorList>
    </citation>
    <scope>IDENTIFICATION</scope>
    <source>
        <tissue evidence="2 3">Whole larvae</tissue>
    </source>
</reference>
<dbReference type="RefSeq" id="XP_026762669.2">
    <property type="nucleotide sequence ID" value="XM_026906868.3"/>
</dbReference>
<dbReference type="GO" id="GO:0006635">
    <property type="term" value="P:fatty acid beta-oxidation"/>
    <property type="evidence" value="ECO:0007669"/>
    <property type="project" value="TreeGrafter"/>
</dbReference>
<gene>
    <name evidence="2 3 4" type="primary">LOC113521345</name>
</gene>
<dbReference type="Proteomes" id="UP001652740">
    <property type="component" value="Unplaced"/>
</dbReference>
<dbReference type="SUPFAM" id="SSF52096">
    <property type="entry name" value="ClpP/crotonase"/>
    <property type="match status" value="1"/>
</dbReference>
<evidence type="ECO:0000313" key="3">
    <source>
        <dbReference type="RefSeq" id="XP_026762669.2"/>
    </source>
</evidence>
<dbReference type="InterPro" id="IPR001753">
    <property type="entry name" value="Enoyl-CoA_hydra/iso"/>
</dbReference>
<dbReference type="KEGG" id="gmw:113521345"/>
<protein>
    <submittedName>
        <fullName evidence="2 3">Enoyl-CoA delta isomerase 1, mitochondrial-like</fullName>
    </submittedName>
</protein>